<evidence type="ECO:0000256" key="4">
    <source>
        <dbReference type="ARBA" id="ARBA00023026"/>
    </source>
</evidence>
<evidence type="ECO:0000256" key="5">
    <source>
        <dbReference type="ARBA" id="ARBA00023125"/>
    </source>
</evidence>
<protein>
    <recommendedName>
        <fullName evidence="9">Zn(2)-C6 fungal-type domain-containing protein</fullName>
    </recommendedName>
</protein>
<dbReference type="GO" id="GO:0005634">
    <property type="term" value="C:nucleus"/>
    <property type="evidence" value="ECO:0007669"/>
    <property type="project" value="UniProtKB-SubCell"/>
</dbReference>
<keyword evidence="3" id="KW-0805">Transcription regulation</keyword>
<proteinExistence type="predicted"/>
<accession>A0AAV9MZM3</accession>
<evidence type="ECO:0000259" key="9">
    <source>
        <dbReference type="PROSITE" id="PS50048"/>
    </source>
</evidence>
<feature type="compositionally biased region" description="Basic and acidic residues" evidence="8">
    <location>
        <begin position="168"/>
        <end position="182"/>
    </location>
</feature>
<feature type="compositionally biased region" description="Polar residues" evidence="8">
    <location>
        <begin position="13"/>
        <end position="24"/>
    </location>
</feature>
<feature type="compositionally biased region" description="Basic residues" evidence="8">
    <location>
        <begin position="977"/>
        <end position="987"/>
    </location>
</feature>
<feature type="compositionally biased region" description="Gly residues" evidence="8">
    <location>
        <begin position="882"/>
        <end position="893"/>
    </location>
</feature>
<feature type="compositionally biased region" description="Gly residues" evidence="8">
    <location>
        <begin position="1221"/>
        <end position="1237"/>
    </location>
</feature>
<feature type="compositionally biased region" description="Low complexity" evidence="8">
    <location>
        <begin position="1034"/>
        <end position="1047"/>
    </location>
</feature>
<dbReference type="PROSITE" id="PS00463">
    <property type="entry name" value="ZN2_CY6_FUNGAL_1"/>
    <property type="match status" value="1"/>
</dbReference>
<feature type="region of interest" description="Disordered" evidence="8">
    <location>
        <begin position="480"/>
        <end position="504"/>
    </location>
</feature>
<evidence type="ECO:0000256" key="3">
    <source>
        <dbReference type="ARBA" id="ARBA00023015"/>
    </source>
</evidence>
<feature type="region of interest" description="Disordered" evidence="8">
    <location>
        <begin position="1215"/>
        <end position="1237"/>
    </location>
</feature>
<feature type="region of interest" description="Disordered" evidence="8">
    <location>
        <begin position="136"/>
        <end position="182"/>
    </location>
</feature>
<evidence type="ECO:0000256" key="2">
    <source>
        <dbReference type="ARBA" id="ARBA00022723"/>
    </source>
</evidence>
<reference evidence="10 11" key="1">
    <citation type="submission" date="2023-08" db="EMBL/GenBank/DDBJ databases">
        <title>Black Yeasts Isolated from many extreme environments.</title>
        <authorList>
            <person name="Coleine C."/>
            <person name="Stajich J.E."/>
            <person name="Selbmann L."/>
        </authorList>
    </citation>
    <scope>NUCLEOTIDE SEQUENCE [LARGE SCALE GENOMIC DNA]</scope>
    <source>
        <strain evidence="10 11">CCFEE 5792</strain>
    </source>
</reference>
<feature type="compositionally biased region" description="Polar residues" evidence="8">
    <location>
        <begin position="869"/>
        <end position="879"/>
    </location>
</feature>
<dbReference type="GO" id="GO:0008270">
    <property type="term" value="F:zinc ion binding"/>
    <property type="evidence" value="ECO:0007669"/>
    <property type="project" value="InterPro"/>
</dbReference>
<dbReference type="PANTHER" id="PTHR47338">
    <property type="entry name" value="ZN(II)2CYS6 TRANSCRIPTION FACTOR (EUROFUNG)-RELATED"/>
    <property type="match status" value="1"/>
</dbReference>
<dbReference type="RefSeq" id="XP_064702510.1">
    <property type="nucleotide sequence ID" value="XM_064850844.1"/>
</dbReference>
<feature type="compositionally biased region" description="Polar residues" evidence="8">
    <location>
        <begin position="138"/>
        <end position="158"/>
    </location>
</feature>
<name>A0AAV9MZM3_9EURO</name>
<sequence length="1237" mass="133938">MTSSSKPAGYSRSDYQSNSFSSTGFIMPGPQNPRIPMDSNINSQAQQQHQPPNPSMFDTSSPISIDFNFPFTGSPHGSSNSGIDAPPDIRLSHAQSFPNRAPPQDPNRYASGRVPSPQHRASLASIDSAFDHDIFGPSTMNQWTPTNSANQAVSNSDSSPRKAASTTDQDKKLPIDDEKPPAWSELKTKAGKERKRLPLACIACRRKKIRCSGEKPACKHCLRARIPCVYKVTTRKAAPRTDYMAMLDKRLKRMEDRVIRVIPKDELPDLSTTGRASVRPPLPGQAPKKEKDQAKKRSADEAFTQELSDWRTSKEKSTLLDPTAGLRKQREGENKLFIEGSESLPPQHIQEHLAEVFFDCVYGQSYLLLHKPSFMRKLKAGTIPPVLILAVCAISARFSTHPQVSTEPAFLRGEQWATPARRIVEKRHYEPNITILTAMLMLGLHYFGTCEGGLSWSFGGQAMRMGYALQLHRELDHDPLGRNQIANSSDSSKKGGPKPPELSFTDREIRRRTMWACYLMDTFNSSGTERPSFLNEDYYQIQLPIKESHFQMEVPGPTEDLHGNVPLTNKKSLEAGLNNDVAIEAKANMGVAAYIVRGVVLWKRIVKYLNLGGKEKDPHSIWDPLSQFATLQRQIQQLKSSLPDHMANTPENLATHVSERLANQFIFLHIVLAQASLFLHRFAIPTTPSHRPHQHHQAFTAAGMPKPFLTNSANTVIESAALISKLISESTGHTMTVPFAGYCAYAAATVHVWGIFSKNASLEASSKENLRHNYKYLTRMKRYWGMFHYMAESVKDIYRAFADVSSRVAAAHHHHHSQSARPISSGQQHPGSSLLLRRPSGAGGTHTPLIPMDLDGLPMSGTGSHDRTASSTNPPSRSETPGLGGDKAGGGHGASSSSGSSKAMFQYGDWFDKYPHGVSESEWEKSHLEYRREAGTADAVMSQRSDLQSVEEFFASLSPPSKGEDGVGGAGSGAGGRGKKVARRRGKSVAENKKGSNATASASATATGTGTGVVGNVGTASGAGATATVSGGLSLDTQRQQQAQQSQPGLHIPGTTPTGPDPNLNLTHPFNPSDFDITSPTLYHTPQFPGGQQVPGHASSNDPYNYHAAGFPFVSSLPEIDRQMVFGAYAGLDPSVASTHGTGALNDNSPSMGQFGASNPWEGLDMGGFGGYGDMHGGMMDTGSSAWLLPFNIEPPSYGNLEDYGGSALDGMDLGDLAGPTAGGTTGSEVGGFGEQS</sequence>
<dbReference type="SMART" id="SM00066">
    <property type="entry name" value="GAL4"/>
    <property type="match status" value="1"/>
</dbReference>
<keyword evidence="2" id="KW-0479">Metal-binding</keyword>
<dbReference type="InterPro" id="IPR036864">
    <property type="entry name" value="Zn2-C6_fun-type_DNA-bd_sf"/>
</dbReference>
<dbReference type="PANTHER" id="PTHR47338:SF27">
    <property type="entry name" value="ZN(II)2CYS6 TRANSCRIPTION FACTOR (EUROFUNG)"/>
    <property type="match status" value="1"/>
</dbReference>
<dbReference type="EMBL" id="JAVRRD010000028">
    <property type="protein sequence ID" value="KAK5046937.1"/>
    <property type="molecule type" value="Genomic_DNA"/>
</dbReference>
<feature type="region of interest" description="Disordered" evidence="8">
    <location>
        <begin position="1034"/>
        <end position="1071"/>
    </location>
</feature>
<dbReference type="GO" id="GO:0003677">
    <property type="term" value="F:DNA binding"/>
    <property type="evidence" value="ECO:0007669"/>
    <property type="project" value="UniProtKB-KW"/>
</dbReference>
<feature type="region of interest" description="Disordered" evidence="8">
    <location>
        <begin position="812"/>
        <end position="901"/>
    </location>
</feature>
<dbReference type="Proteomes" id="UP001358417">
    <property type="component" value="Unassembled WGS sequence"/>
</dbReference>
<dbReference type="SMART" id="SM00906">
    <property type="entry name" value="Fungal_trans"/>
    <property type="match status" value="1"/>
</dbReference>
<dbReference type="Gene3D" id="4.10.240.10">
    <property type="entry name" value="Zn(2)-C6 fungal-type DNA-binding domain"/>
    <property type="match status" value="1"/>
</dbReference>
<dbReference type="Pfam" id="PF04082">
    <property type="entry name" value="Fungal_trans"/>
    <property type="match status" value="1"/>
</dbReference>
<dbReference type="InterPro" id="IPR001138">
    <property type="entry name" value="Zn2Cys6_DnaBD"/>
</dbReference>
<dbReference type="CDD" id="cd12148">
    <property type="entry name" value="fungal_TF_MHR"/>
    <property type="match status" value="1"/>
</dbReference>
<feature type="compositionally biased region" description="Polar residues" evidence="8">
    <location>
        <begin position="822"/>
        <end position="831"/>
    </location>
</feature>
<keyword evidence="11" id="KW-1185">Reference proteome</keyword>
<feature type="compositionally biased region" description="Polar residues" evidence="8">
    <location>
        <begin position="39"/>
        <end position="63"/>
    </location>
</feature>
<evidence type="ECO:0000256" key="6">
    <source>
        <dbReference type="ARBA" id="ARBA00023163"/>
    </source>
</evidence>
<feature type="compositionally biased region" description="Basic and acidic residues" evidence="8">
    <location>
        <begin position="287"/>
        <end position="300"/>
    </location>
</feature>
<feature type="domain" description="Zn(2)-C6 fungal-type" evidence="9">
    <location>
        <begin position="200"/>
        <end position="230"/>
    </location>
</feature>
<dbReference type="Pfam" id="PF00172">
    <property type="entry name" value="Zn_clus"/>
    <property type="match status" value="1"/>
</dbReference>
<evidence type="ECO:0000313" key="11">
    <source>
        <dbReference type="Proteomes" id="UP001358417"/>
    </source>
</evidence>
<dbReference type="InterPro" id="IPR050815">
    <property type="entry name" value="TF_fung"/>
</dbReference>
<evidence type="ECO:0000256" key="1">
    <source>
        <dbReference type="ARBA" id="ARBA00004123"/>
    </source>
</evidence>
<feature type="region of interest" description="Disordered" evidence="8">
    <location>
        <begin position="956"/>
        <end position="1012"/>
    </location>
</feature>
<dbReference type="AlphaFoldDB" id="A0AAV9MZM3"/>
<feature type="compositionally biased region" description="Gly residues" evidence="8">
    <location>
        <begin position="966"/>
        <end position="976"/>
    </location>
</feature>
<keyword evidence="5" id="KW-0238">DNA-binding</keyword>
<dbReference type="SUPFAM" id="SSF57701">
    <property type="entry name" value="Zn2/Cys6 DNA-binding domain"/>
    <property type="match status" value="1"/>
</dbReference>
<evidence type="ECO:0000313" key="10">
    <source>
        <dbReference type="EMBL" id="KAK5046937.1"/>
    </source>
</evidence>
<dbReference type="InterPro" id="IPR007219">
    <property type="entry name" value="XnlR_reg_dom"/>
</dbReference>
<feature type="region of interest" description="Disordered" evidence="8">
    <location>
        <begin position="269"/>
        <end position="307"/>
    </location>
</feature>
<comment type="caution">
    <text evidence="10">The sequence shown here is derived from an EMBL/GenBank/DDBJ whole genome shotgun (WGS) entry which is preliminary data.</text>
</comment>
<keyword evidence="4" id="KW-0843">Virulence</keyword>
<comment type="subcellular location">
    <subcellularLocation>
        <location evidence="1">Nucleus</location>
    </subcellularLocation>
</comment>
<dbReference type="GO" id="GO:0006351">
    <property type="term" value="P:DNA-templated transcription"/>
    <property type="evidence" value="ECO:0007669"/>
    <property type="project" value="InterPro"/>
</dbReference>
<keyword evidence="7" id="KW-0539">Nucleus</keyword>
<organism evidence="10 11">
    <name type="scientific">Exophiala bonariae</name>
    <dbReference type="NCBI Taxonomy" id="1690606"/>
    <lineage>
        <taxon>Eukaryota</taxon>
        <taxon>Fungi</taxon>
        <taxon>Dikarya</taxon>
        <taxon>Ascomycota</taxon>
        <taxon>Pezizomycotina</taxon>
        <taxon>Eurotiomycetes</taxon>
        <taxon>Chaetothyriomycetidae</taxon>
        <taxon>Chaetothyriales</taxon>
        <taxon>Herpotrichiellaceae</taxon>
        <taxon>Exophiala</taxon>
    </lineage>
</organism>
<feature type="compositionally biased region" description="Low complexity" evidence="8">
    <location>
        <begin position="995"/>
        <end position="1008"/>
    </location>
</feature>
<dbReference type="GO" id="GO:0000981">
    <property type="term" value="F:DNA-binding transcription factor activity, RNA polymerase II-specific"/>
    <property type="evidence" value="ECO:0007669"/>
    <property type="project" value="InterPro"/>
</dbReference>
<dbReference type="CDD" id="cd00067">
    <property type="entry name" value="GAL4"/>
    <property type="match status" value="1"/>
</dbReference>
<feature type="region of interest" description="Disordered" evidence="8">
    <location>
        <begin position="1"/>
        <end position="120"/>
    </location>
</feature>
<evidence type="ECO:0000256" key="8">
    <source>
        <dbReference type="SAM" id="MobiDB-lite"/>
    </source>
</evidence>
<dbReference type="PRINTS" id="PR00755">
    <property type="entry name" value="AFLATOXINBRP"/>
</dbReference>
<evidence type="ECO:0000256" key="7">
    <source>
        <dbReference type="ARBA" id="ARBA00023242"/>
    </source>
</evidence>
<dbReference type="PROSITE" id="PS50048">
    <property type="entry name" value="ZN2_CY6_FUNGAL_2"/>
    <property type="match status" value="1"/>
</dbReference>
<gene>
    <name evidence="10" type="ORF">LTR84_007291</name>
</gene>
<dbReference type="GeneID" id="89975457"/>
<keyword evidence="6" id="KW-0804">Transcription</keyword>